<proteinExistence type="predicted"/>
<dbReference type="EMBL" id="CM056742">
    <property type="protein sequence ID" value="KAJ8679646.1"/>
    <property type="molecule type" value="Genomic_DNA"/>
</dbReference>
<protein>
    <submittedName>
        <fullName evidence="1">Uncharacterized protein</fullName>
    </submittedName>
</protein>
<evidence type="ECO:0000313" key="1">
    <source>
        <dbReference type="EMBL" id="KAJ8679646.1"/>
    </source>
</evidence>
<comment type="caution">
    <text evidence="1">The sequence shown here is derived from an EMBL/GenBank/DDBJ whole genome shotgun (WGS) entry which is preliminary data.</text>
</comment>
<evidence type="ECO:0000313" key="2">
    <source>
        <dbReference type="Proteomes" id="UP001239111"/>
    </source>
</evidence>
<sequence length="419" mass="47337">MSAVLLVDRPQLNNDNFIVMISNQKAKQMKLLHNSIVQLIGNDSKRTVCTLHKSDCDSDKILMSRLIRHNLGVRLRDAVTVLPYSYIDLGITVRVALMEKQTATGLDVLKCKELLVDHFSGCRRTIYEGNKFIVRAKFASIVFHVIQTVPGPCCMVNEKTQIVLSQEVIRYKEGEIPLSEISYDDLGGISRALTQIREIEVPLRFPSLFRTCVDAKTPRILLYGPQGNGKVSMARALANETGAHFILYDGKTKWDNQLKAKFDEAKNYPSSVLCIDGMDAIAPITSKAKAVEKRRKDLLDMIVNLDYAPDSVVVVIGVVNDIRKLHSEIYSYFVFEPLLHKQIKVEISDTASRFQVLQVCTRDMNLPKYLNLWEVAAMTDDTFTAAQLSRLCSTVALLHKEKIEEFKSITIDDFKVSFE</sequence>
<dbReference type="Proteomes" id="UP001239111">
    <property type="component" value="Chromosome 2"/>
</dbReference>
<accession>A0ACC2P9W6</accession>
<organism evidence="1 2">
    <name type="scientific">Eretmocerus hayati</name>
    <dbReference type="NCBI Taxonomy" id="131215"/>
    <lineage>
        <taxon>Eukaryota</taxon>
        <taxon>Metazoa</taxon>
        <taxon>Ecdysozoa</taxon>
        <taxon>Arthropoda</taxon>
        <taxon>Hexapoda</taxon>
        <taxon>Insecta</taxon>
        <taxon>Pterygota</taxon>
        <taxon>Neoptera</taxon>
        <taxon>Endopterygota</taxon>
        <taxon>Hymenoptera</taxon>
        <taxon>Apocrita</taxon>
        <taxon>Proctotrupomorpha</taxon>
        <taxon>Chalcidoidea</taxon>
        <taxon>Aphelinidae</taxon>
        <taxon>Aphelininae</taxon>
        <taxon>Eretmocerus</taxon>
    </lineage>
</organism>
<gene>
    <name evidence="1" type="ORF">QAD02_015433</name>
</gene>
<name>A0ACC2P9W6_9HYME</name>
<keyword evidence="2" id="KW-1185">Reference proteome</keyword>
<reference evidence="1" key="1">
    <citation type="submission" date="2023-04" db="EMBL/GenBank/DDBJ databases">
        <title>A chromosome-level genome assembly of the parasitoid wasp Eretmocerus hayati.</title>
        <authorList>
            <person name="Zhong Y."/>
            <person name="Liu S."/>
            <person name="Liu Y."/>
        </authorList>
    </citation>
    <scope>NUCLEOTIDE SEQUENCE</scope>
    <source>
        <strain evidence="1">ZJU_SS_LIU_2023</strain>
    </source>
</reference>